<evidence type="ECO:0000313" key="1">
    <source>
        <dbReference type="EMBL" id="AYV79283.1"/>
    </source>
</evidence>
<reference evidence="1" key="1">
    <citation type="submission" date="2018-10" db="EMBL/GenBank/DDBJ databases">
        <title>Hidden diversity of soil giant viruses.</title>
        <authorList>
            <person name="Schulz F."/>
            <person name="Alteio L."/>
            <person name="Goudeau D."/>
            <person name="Ryan E.M."/>
            <person name="Malmstrom R.R."/>
            <person name="Blanchard J."/>
            <person name="Woyke T."/>
        </authorList>
    </citation>
    <scope>NUCLEOTIDE SEQUENCE</scope>
    <source>
        <strain evidence="1">FNV1</strain>
    </source>
</reference>
<sequence>MYMWMFDCWKYLIDTNIVDKLHLEINICTDKMNTAVE</sequence>
<protein>
    <submittedName>
        <fullName evidence="1">Uncharacterized protein</fullName>
    </submittedName>
</protein>
<gene>
    <name evidence="1" type="ORF">Faunusvirus7_31</name>
</gene>
<accession>A0A3G5A0C1</accession>
<organism evidence="1">
    <name type="scientific">Faunusvirus sp</name>
    <dbReference type="NCBI Taxonomy" id="2487766"/>
    <lineage>
        <taxon>Viruses</taxon>
        <taxon>Varidnaviria</taxon>
        <taxon>Bamfordvirae</taxon>
        <taxon>Nucleocytoviricota</taxon>
        <taxon>Megaviricetes</taxon>
        <taxon>Imitervirales</taxon>
        <taxon>Mimiviridae</taxon>
    </lineage>
</organism>
<name>A0A3G5A0C1_9VIRU</name>
<dbReference type="EMBL" id="MK072138">
    <property type="protein sequence ID" value="AYV79283.1"/>
    <property type="molecule type" value="Genomic_DNA"/>
</dbReference>
<proteinExistence type="predicted"/>